<reference evidence="1 2" key="1">
    <citation type="journal article" date="2014" name="J. Basic Microbiol.">
        <title>Isolation and partial characterization of bacteriophages infecting Pseudomonas syringae pv. actinidiae, causal agent of kiwifruit bacterial canker.</title>
        <authorList>
            <person name="Di Lallo G."/>
            <person name="Evangelisti M."/>
            <person name="Mancuso F."/>
            <person name="Ferrante P."/>
            <person name="Marcelletti S."/>
            <person name="Tinari A."/>
            <person name="Superti F."/>
            <person name="Migliore L."/>
            <person name="D'Addabbo P."/>
            <person name="Frezza D."/>
            <person name="Scortichini M."/>
            <person name="Thaller M.C."/>
        </authorList>
    </citation>
    <scope>NUCLEOTIDE SEQUENCE [LARGE SCALE GENOMIC DNA]</scope>
</reference>
<name>A0A059VJX3_9CAUD</name>
<gene>
    <name evidence="1" type="ORF">phiPSA2_28</name>
</gene>
<accession>A0A059VJX3</accession>
<proteinExistence type="predicted"/>
<dbReference type="OrthoDB" id="26865at10239"/>
<protein>
    <submittedName>
        <fullName evidence="1">Uncharacterized protein</fullName>
    </submittedName>
</protein>
<dbReference type="GeneID" id="19685914"/>
<dbReference type="Pfam" id="PF10911">
    <property type="entry name" value="T7-like_Y65"/>
    <property type="match status" value="1"/>
</dbReference>
<dbReference type="InterPro" id="IPR020121">
    <property type="entry name" value="Phage_T7-like_6.5"/>
</dbReference>
<sequence length="80" mass="8770">MLKVIQHHIQNPDDIPDIAPAAAEYLAVRLNASYLIATGIVDDLRKQGYSEGYIAGFLDGANAAVEITELMQEAQLQKEE</sequence>
<keyword evidence="2" id="KW-1185">Reference proteome</keyword>
<evidence type="ECO:0000313" key="2">
    <source>
        <dbReference type="Proteomes" id="UP000204268"/>
    </source>
</evidence>
<dbReference type="RefSeq" id="YP_009043256.1">
    <property type="nucleotide sequence ID" value="NC_024362.1"/>
</dbReference>
<organism evidence="1 2">
    <name type="scientific">Pseudomonas phage phiPSA2</name>
    <dbReference type="NCBI Taxonomy" id="1500756"/>
    <lineage>
        <taxon>Viruses</taxon>
        <taxon>Duplodnaviria</taxon>
        <taxon>Heunggongvirae</taxon>
        <taxon>Uroviricota</taxon>
        <taxon>Caudoviricetes</taxon>
        <taxon>Autographivirales</taxon>
        <taxon>Autotranscriptaviridae</taxon>
        <taxon>Studiervirinae</taxon>
        <taxon>Ghunavirus</taxon>
        <taxon>Ghunavirus PSA2</taxon>
    </lineage>
</organism>
<dbReference type="EMBL" id="KJ507099">
    <property type="protein sequence ID" value="AHZ95010.1"/>
    <property type="molecule type" value="Genomic_DNA"/>
</dbReference>
<dbReference type="KEGG" id="vg:19685914"/>
<evidence type="ECO:0000313" key="1">
    <source>
        <dbReference type="EMBL" id="AHZ95010.1"/>
    </source>
</evidence>
<dbReference type="Proteomes" id="UP000204268">
    <property type="component" value="Segment"/>
</dbReference>